<dbReference type="OrthoDB" id="3248508at2759"/>
<accession>A0A1L7WJS9</accession>
<dbReference type="PANTHER" id="PTHR21166">
    <property type="entry name" value="CELL DIVISION CONTROL PROTEIN 24 OB DOMAIN-CONTAINING PROTEIN-RELATED"/>
    <property type="match status" value="1"/>
</dbReference>
<keyword evidence="2" id="KW-1185">Reference proteome</keyword>
<sequence>MKPTKQSQPTIQSFYQKEVAIEDEAPPPSPIKPGDGFTEAELAAAVDPLSRPWNPEREYEDCNISQLIPGPKAVTFMGRIVHFNTYFGHNPKQPRAAGHHLLVVKDDSAAITIKLYFARDPYPLEFGQLLSFWTAFISDASKPGEKRIPSVNISANMFPGRATSDHIMIHTNESSENICRTPLEYHKTRPLPSLMTLDSWLNGGHDGVAGAKILVCVRSVGGKKSFEKKDGGKRELCDVVVFDHTADVKLTIWNRMMDGIADWQAGSTILLISNPGYKVAYVGSKGSVGVSPSTLIDVNPQFPDADWLRKYAVDLTKKESLSLEFPEDIWDVETAEYGPCRNLFTLAELDIWVRSEELPQFTGFINVTIMGMSLVQLHYKHMLLCAECCGVPIYSNTITSTCKNCENLVLMYLNPKVIGTLVDETGCIQSGKLLWSPRAWEILFNRSVKQVTEMTRDELKLFEQRVMFMRMHLVFGWEANVGKLAVLGVMM</sequence>
<dbReference type="EMBL" id="FJOG01000003">
    <property type="protein sequence ID" value="CZR53010.1"/>
    <property type="molecule type" value="Genomic_DNA"/>
</dbReference>
<reference evidence="1 2" key="1">
    <citation type="submission" date="2016-03" db="EMBL/GenBank/DDBJ databases">
        <authorList>
            <person name="Ploux O."/>
        </authorList>
    </citation>
    <scope>NUCLEOTIDE SEQUENCE [LARGE SCALE GENOMIC DNA]</scope>
    <source>
        <strain evidence="1 2">UAMH 11012</strain>
    </source>
</reference>
<dbReference type="InterPro" id="IPR012340">
    <property type="entry name" value="NA-bd_OB-fold"/>
</dbReference>
<evidence type="ECO:0000313" key="1">
    <source>
        <dbReference type="EMBL" id="CZR53010.1"/>
    </source>
</evidence>
<dbReference type="Gene3D" id="2.40.50.140">
    <property type="entry name" value="Nucleic acid-binding proteins"/>
    <property type="match status" value="1"/>
</dbReference>
<dbReference type="GO" id="GO:0003697">
    <property type="term" value="F:single-stranded DNA binding"/>
    <property type="evidence" value="ECO:0007669"/>
    <property type="project" value="TreeGrafter"/>
</dbReference>
<dbReference type="AlphaFoldDB" id="A0A1L7WJS9"/>
<organism evidence="1 2">
    <name type="scientific">Phialocephala subalpina</name>
    <dbReference type="NCBI Taxonomy" id="576137"/>
    <lineage>
        <taxon>Eukaryota</taxon>
        <taxon>Fungi</taxon>
        <taxon>Dikarya</taxon>
        <taxon>Ascomycota</taxon>
        <taxon>Pezizomycotina</taxon>
        <taxon>Leotiomycetes</taxon>
        <taxon>Helotiales</taxon>
        <taxon>Mollisiaceae</taxon>
        <taxon>Phialocephala</taxon>
        <taxon>Phialocephala fortinii species complex</taxon>
    </lineage>
</organism>
<gene>
    <name evidence="1" type="ORF">PAC_02888</name>
</gene>
<dbReference type="GO" id="GO:0008310">
    <property type="term" value="F:single-stranded DNA 3'-5' DNA exonuclease activity"/>
    <property type="evidence" value="ECO:0007669"/>
    <property type="project" value="TreeGrafter"/>
</dbReference>
<evidence type="ECO:0000313" key="2">
    <source>
        <dbReference type="Proteomes" id="UP000184330"/>
    </source>
</evidence>
<dbReference type="InterPro" id="IPR052469">
    <property type="entry name" value="MEIOB"/>
</dbReference>
<dbReference type="SUPFAM" id="SSF50249">
    <property type="entry name" value="Nucleic acid-binding proteins"/>
    <property type="match status" value="1"/>
</dbReference>
<proteinExistence type="predicted"/>
<dbReference type="GO" id="GO:0000712">
    <property type="term" value="P:resolution of meiotic recombination intermediates"/>
    <property type="evidence" value="ECO:0007669"/>
    <property type="project" value="TreeGrafter"/>
</dbReference>
<dbReference type="STRING" id="576137.A0A1L7WJS9"/>
<dbReference type="PANTHER" id="PTHR21166:SF2">
    <property type="entry name" value="CELL DIVISION CONTROL PROTEIN 24 OB DOMAIN-CONTAINING PROTEIN-RELATED"/>
    <property type="match status" value="1"/>
</dbReference>
<dbReference type="Proteomes" id="UP000184330">
    <property type="component" value="Unassembled WGS sequence"/>
</dbReference>
<protein>
    <submittedName>
        <fullName evidence="1">Uncharacterized protein</fullName>
    </submittedName>
</protein>
<name>A0A1L7WJS9_9HELO</name>